<organism evidence="1 2">
    <name type="scientific">Flagellimonas ochracea</name>
    <dbReference type="NCBI Taxonomy" id="2696472"/>
    <lineage>
        <taxon>Bacteria</taxon>
        <taxon>Pseudomonadati</taxon>
        <taxon>Bacteroidota</taxon>
        <taxon>Flavobacteriia</taxon>
        <taxon>Flavobacteriales</taxon>
        <taxon>Flavobacteriaceae</taxon>
        <taxon>Flagellimonas</taxon>
    </lineage>
</organism>
<evidence type="ECO:0000313" key="1">
    <source>
        <dbReference type="EMBL" id="NAY93005.1"/>
    </source>
</evidence>
<proteinExistence type="predicted"/>
<comment type="caution">
    <text evidence="1">The sequence shown here is derived from an EMBL/GenBank/DDBJ whole genome shotgun (WGS) entry which is preliminary data.</text>
</comment>
<gene>
    <name evidence="1" type="ORF">GTQ34_13860</name>
</gene>
<dbReference type="Proteomes" id="UP000667650">
    <property type="component" value="Unassembled WGS sequence"/>
</dbReference>
<dbReference type="RefSeq" id="WP_166524413.1">
    <property type="nucleotide sequence ID" value="NZ_JAAABI010000005.1"/>
</dbReference>
<protein>
    <submittedName>
        <fullName evidence="1">Uncharacterized protein</fullName>
    </submittedName>
</protein>
<keyword evidence="2" id="KW-1185">Reference proteome</keyword>
<accession>A0A964TDT1</accession>
<dbReference type="EMBL" id="JAAABI010000005">
    <property type="protein sequence ID" value="NAY93005.1"/>
    <property type="molecule type" value="Genomic_DNA"/>
</dbReference>
<reference evidence="1" key="1">
    <citation type="submission" date="2020-01" db="EMBL/GenBank/DDBJ databases">
        <title>Muricauda ochracea sp. nov., isolated from a tidal flat of Garorim bay in Korea.</title>
        <authorList>
            <person name="Kim D."/>
            <person name="Yoo Y."/>
            <person name="Kim J.-J."/>
        </authorList>
    </citation>
    <scope>NUCLEOTIDE SEQUENCE</scope>
    <source>
        <strain evidence="1">JGD-17</strain>
    </source>
</reference>
<sequence length="472" mass="53736">MNKNILFIIAFFIAGVAVGQVEYYEGNSADITIDFSTATKTINLPQNLKTGDFFQIRVENINLNRWKVLLNSKDTTLTTKMSTPTFADVQLDVITALASSLKSDTDLKLDTEITPEIQTQLKFVIPPRLEDEHVSVKSRELKEKLLAAERDINEKVDQNNTFTNELDQLKYNIMKKQLEAVDNSGSISMIFDFDDALKKIEYLRIEMLQFQQNLVREEKNYLTFSEGKKKEIEAEKVFKTIDKDIKSKYGSLKTNSTKMMEMVKAENAAAMLKSVLYLRDKDEDFVSLPIQFKKELSSVSMLFVPRDSLLREDQREIEFIFPTQKKNYWSIDASFYLSSLYDESYSSITTIISENEREVRFVEEDVTKMELGFASLLHYGWISDEQRKGIHISFGPGISISEKVRPRLLAGIGASLGNKHGFSIDLGGIAGFVEEKSNAFELNAVLSEVPESLTVSKLRFGGFLALGYIFRL</sequence>
<name>A0A964TDT1_9FLAO</name>
<evidence type="ECO:0000313" key="2">
    <source>
        <dbReference type="Proteomes" id="UP000667650"/>
    </source>
</evidence>
<dbReference type="AlphaFoldDB" id="A0A964TDT1"/>